<dbReference type="Gene3D" id="3.20.20.450">
    <property type="entry name" value="EAL domain"/>
    <property type="match status" value="1"/>
</dbReference>
<name>A0A419STI7_9FIRM</name>
<evidence type="ECO:0000259" key="2">
    <source>
        <dbReference type="PROSITE" id="PS50883"/>
    </source>
</evidence>
<feature type="domain" description="EAL" evidence="2">
    <location>
        <begin position="451"/>
        <end position="706"/>
    </location>
</feature>
<evidence type="ECO:0008006" key="6">
    <source>
        <dbReference type="Google" id="ProtNLM"/>
    </source>
</evidence>
<protein>
    <recommendedName>
        <fullName evidence="6">Diguanylate cyclase</fullName>
    </recommendedName>
</protein>
<dbReference type="PROSITE" id="PS50883">
    <property type="entry name" value="EAL"/>
    <property type="match status" value="1"/>
</dbReference>
<comment type="caution">
    <text evidence="4">The sequence shown here is derived from an EMBL/GenBank/DDBJ whole genome shotgun (WGS) entry which is preliminary data.</text>
</comment>
<dbReference type="Proteomes" id="UP000284277">
    <property type="component" value="Unassembled WGS sequence"/>
</dbReference>
<dbReference type="PROSITE" id="PS51257">
    <property type="entry name" value="PROKAR_LIPOPROTEIN"/>
    <property type="match status" value="1"/>
</dbReference>
<evidence type="ECO:0000259" key="3">
    <source>
        <dbReference type="PROSITE" id="PS50887"/>
    </source>
</evidence>
<proteinExistence type="predicted"/>
<dbReference type="InterPro" id="IPR043128">
    <property type="entry name" value="Rev_trsase/Diguanyl_cyclase"/>
</dbReference>
<dbReference type="CDD" id="cd01949">
    <property type="entry name" value="GGDEF"/>
    <property type="match status" value="1"/>
</dbReference>
<feature type="transmembrane region" description="Helical" evidence="1">
    <location>
        <begin position="242"/>
        <end position="262"/>
    </location>
</feature>
<keyword evidence="1" id="KW-1133">Transmembrane helix</keyword>
<dbReference type="InterPro" id="IPR029787">
    <property type="entry name" value="Nucleotide_cyclase"/>
</dbReference>
<reference evidence="4 5" key="1">
    <citation type="submission" date="2016-08" db="EMBL/GenBank/DDBJ databases">
        <title>A new outlook on sporulation: Clostridium algidixylanolyticum.</title>
        <authorList>
            <person name="Poppleton D.I."/>
            <person name="Gribaldo S."/>
        </authorList>
    </citation>
    <scope>NUCLEOTIDE SEQUENCE [LARGE SCALE GENOMIC DNA]</scope>
    <source>
        <strain evidence="4 5">SPL73</strain>
    </source>
</reference>
<dbReference type="NCBIfam" id="TIGR00254">
    <property type="entry name" value="GGDEF"/>
    <property type="match status" value="1"/>
</dbReference>
<dbReference type="SMART" id="SM00267">
    <property type="entry name" value="GGDEF"/>
    <property type="match status" value="1"/>
</dbReference>
<dbReference type="SMART" id="SM00052">
    <property type="entry name" value="EAL"/>
    <property type="match status" value="1"/>
</dbReference>
<dbReference type="RefSeq" id="WP_158585109.1">
    <property type="nucleotide sequence ID" value="NZ_MCIA01000034.1"/>
</dbReference>
<gene>
    <name evidence="4" type="ORF">BET01_10205</name>
</gene>
<accession>A0A419STI7</accession>
<dbReference type="Pfam" id="PF00563">
    <property type="entry name" value="EAL"/>
    <property type="match status" value="1"/>
</dbReference>
<keyword evidence="1" id="KW-0472">Membrane</keyword>
<dbReference type="PANTHER" id="PTHR33121:SF79">
    <property type="entry name" value="CYCLIC DI-GMP PHOSPHODIESTERASE PDED-RELATED"/>
    <property type="match status" value="1"/>
</dbReference>
<evidence type="ECO:0000313" key="4">
    <source>
        <dbReference type="EMBL" id="RKD28583.1"/>
    </source>
</evidence>
<dbReference type="Gene3D" id="3.30.70.270">
    <property type="match status" value="1"/>
</dbReference>
<dbReference type="SUPFAM" id="SSF141868">
    <property type="entry name" value="EAL domain-like"/>
    <property type="match status" value="1"/>
</dbReference>
<sequence length="717" mass="82313">MQKMENWNMKQKNMLIPVLLCLAFTISCFSFLIYMMEKNEQEKITYFYNAAKQNQSTIKSRLEEELKILSGLSVSFGLGGIHSKDGINSIIDKINEGNPSMKIGFMDNDSQKAGDSVQGCYKVAVRDDTNHAIGMIYVKNTGEILSNIVSTMALAGEGLLVILDKQGKEVAGSNRAYYSIIEATKIRTQIEQAIKANEQASFNIKTQDKKRQTVVVMPLGVNDWYLLNVFPQPNFYVRYLEMTIGVGVMILLSCVLFLSFFYRQFLIINKNQKTLIKLAYGDSVTGTRNYSSFKHEMEKKLRKEKSETYAVWYCDIKKFKFMNDILGYEEGDKVLISLANLFRDYGGPDTLYCRISADNFAGLYKYKTREEMEEWFQKLVTLFQDRYLPYNKKIPMELSMGAYCIEETDVEELSIDQIVDKANIAQKNVKGLPGNPFGFYNKEIRNRVLFESELESEIDRALRNQEFKIFVQPKVSIQKENRIVGGEALVRWENPRKGTIPPGQFIPIMERAGKIVLLDRYMFEKSCQWLHNYLAAGRPPVNIAVNVSKIGMLREDFVDFYGEIKNKYEIPDGLLELEFTETVLLNDDAMFNRLVKRLNEKGFVCSLDDFGSGYSSLNLLKNLKIDVLKLDIMFFRKSSDISRERIVISNIINMAKELKIKTIAEGVEYVETVEFLKSAGCDVIQGYVFSKAMPIKEFEQMLIEKEDECLMPVDTGE</sequence>
<dbReference type="OrthoDB" id="9805474at2"/>
<dbReference type="CDD" id="cd01948">
    <property type="entry name" value="EAL"/>
    <property type="match status" value="1"/>
</dbReference>
<dbReference type="EMBL" id="MCIA01000034">
    <property type="protein sequence ID" value="RKD28583.1"/>
    <property type="molecule type" value="Genomic_DNA"/>
</dbReference>
<keyword evidence="5" id="KW-1185">Reference proteome</keyword>
<dbReference type="InterPro" id="IPR000160">
    <property type="entry name" value="GGDEF_dom"/>
</dbReference>
<dbReference type="PANTHER" id="PTHR33121">
    <property type="entry name" value="CYCLIC DI-GMP PHOSPHODIESTERASE PDEF"/>
    <property type="match status" value="1"/>
</dbReference>
<organism evidence="4 5">
    <name type="scientific">Lacrimispora algidixylanolytica</name>
    <dbReference type="NCBI Taxonomy" id="94868"/>
    <lineage>
        <taxon>Bacteria</taxon>
        <taxon>Bacillati</taxon>
        <taxon>Bacillota</taxon>
        <taxon>Clostridia</taxon>
        <taxon>Lachnospirales</taxon>
        <taxon>Lachnospiraceae</taxon>
        <taxon>Lacrimispora</taxon>
    </lineage>
</organism>
<dbReference type="InterPro" id="IPR035919">
    <property type="entry name" value="EAL_sf"/>
</dbReference>
<dbReference type="Pfam" id="PF00990">
    <property type="entry name" value="GGDEF"/>
    <property type="match status" value="1"/>
</dbReference>
<evidence type="ECO:0000256" key="1">
    <source>
        <dbReference type="SAM" id="Phobius"/>
    </source>
</evidence>
<keyword evidence="1" id="KW-0812">Transmembrane</keyword>
<dbReference type="Gene3D" id="3.30.450.20">
    <property type="entry name" value="PAS domain"/>
    <property type="match status" value="1"/>
</dbReference>
<dbReference type="SUPFAM" id="SSF55073">
    <property type="entry name" value="Nucleotide cyclase"/>
    <property type="match status" value="1"/>
</dbReference>
<dbReference type="AlphaFoldDB" id="A0A419STI7"/>
<feature type="domain" description="GGDEF" evidence="3">
    <location>
        <begin position="307"/>
        <end position="442"/>
    </location>
</feature>
<dbReference type="InterPro" id="IPR050706">
    <property type="entry name" value="Cyclic-di-GMP_PDE-like"/>
</dbReference>
<dbReference type="PROSITE" id="PS50887">
    <property type="entry name" value="GGDEF"/>
    <property type="match status" value="1"/>
</dbReference>
<evidence type="ECO:0000313" key="5">
    <source>
        <dbReference type="Proteomes" id="UP000284277"/>
    </source>
</evidence>
<dbReference type="InterPro" id="IPR001633">
    <property type="entry name" value="EAL_dom"/>
</dbReference>
<dbReference type="GO" id="GO:0071111">
    <property type="term" value="F:cyclic-guanylate-specific phosphodiesterase activity"/>
    <property type="evidence" value="ECO:0007669"/>
    <property type="project" value="InterPro"/>
</dbReference>